<protein>
    <recommendedName>
        <fullName evidence="7">MFS general substrate transporter</fullName>
    </recommendedName>
</protein>
<dbReference type="InterPro" id="IPR036259">
    <property type="entry name" value="MFS_trans_sf"/>
</dbReference>
<feature type="transmembrane region" description="Helical" evidence="4">
    <location>
        <begin position="150"/>
        <end position="169"/>
    </location>
</feature>
<gene>
    <name evidence="5" type="ORF">WOLCODRAFT_90405</name>
</gene>
<dbReference type="Pfam" id="PF07690">
    <property type="entry name" value="MFS_1"/>
    <property type="match status" value="1"/>
</dbReference>
<feature type="transmembrane region" description="Helical" evidence="4">
    <location>
        <begin position="56"/>
        <end position="77"/>
    </location>
</feature>
<evidence type="ECO:0008006" key="7">
    <source>
        <dbReference type="Google" id="ProtNLM"/>
    </source>
</evidence>
<proteinExistence type="predicted"/>
<name>A0A2H3JN77_WOLCO</name>
<dbReference type="Gene3D" id="1.20.1250.20">
    <property type="entry name" value="MFS general substrate transporter like domains"/>
    <property type="match status" value="2"/>
</dbReference>
<dbReference type="InterPro" id="IPR050375">
    <property type="entry name" value="MFS_TsgA-like"/>
</dbReference>
<evidence type="ECO:0000256" key="3">
    <source>
        <dbReference type="SAM" id="MobiDB-lite"/>
    </source>
</evidence>
<feature type="region of interest" description="Disordered" evidence="3">
    <location>
        <begin position="426"/>
        <end position="447"/>
    </location>
</feature>
<keyword evidence="4" id="KW-0812">Transmembrane</keyword>
<dbReference type="AlphaFoldDB" id="A0A2H3JN77"/>
<dbReference type="SUPFAM" id="SSF103473">
    <property type="entry name" value="MFS general substrate transporter"/>
    <property type="match status" value="1"/>
</dbReference>
<dbReference type="GO" id="GO:0005886">
    <property type="term" value="C:plasma membrane"/>
    <property type="evidence" value="ECO:0007669"/>
    <property type="project" value="UniProtKB-SubCell"/>
</dbReference>
<keyword evidence="2" id="KW-1003">Cell membrane</keyword>
<feature type="transmembrane region" description="Helical" evidence="4">
    <location>
        <begin position="84"/>
        <end position="102"/>
    </location>
</feature>
<dbReference type="Proteomes" id="UP000218811">
    <property type="component" value="Unassembled WGS sequence"/>
</dbReference>
<evidence type="ECO:0000256" key="4">
    <source>
        <dbReference type="SAM" id="Phobius"/>
    </source>
</evidence>
<feature type="compositionally biased region" description="Basic and acidic residues" evidence="3">
    <location>
        <begin position="426"/>
        <end position="441"/>
    </location>
</feature>
<dbReference type="InterPro" id="IPR011701">
    <property type="entry name" value="MFS"/>
</dbReference>
<dbReference type="OrthoDB" id="546893at2759"/>
<reference evidence="5 6" key="1">
    <citation type="journal article" date="2012" name="Science">
        <title>The Paleozoic origin of enzymatic lignin decomposition reconstructed from 31 fungal genomes.</title>
        <authorList>
            <person name="Floudas D."/>
            <person name="Binder M."/>
            <person name="Riley R."/>
            <person name="Barry K."/>
            <person name="Blanchette R.A."/>
            <person name="Henrissat B."/>
            <person name="Martinez A.T."/>
            <person name="Otillar R."/>
            <person name="Spatafora J.W."/>
            <person name="Yadav J.S."/>
            <person name="Aerts A."/>
            <person name="Benoit I."/>
            <person name="Boyd A."/>
            <person name="Carlson A."/>
            <person name="Copeland A."/>
            <person name="Coutinho P.M."/>
            <person name="de Vries R.P."/>
            <person name="Ferreira P."/>
            <person name="Findley K."/>
            <person name="Foster B."/>
            <person name="Gaskell J."/>
            <person name="Glotzer D."/>
            <person name="Gorecki P."/>
            <person name="Heitman J."/>
            <person name="Hesse C."/>
            <person name="Hori C."/>
            <person name="Igarashi K."/>
            <person name="Jurgens J.A."/>
            <person name="Kallen N."/>
            <person name="Kersten P."/>
            <person name="Kohler A."/>
            <person name="Kuees U."/>
            <person name="Kumar T.K.A."/>
            <person name="Kuo A."/>
            <person name="LaButti K."/>
            <person name="Larrondo L.F."/>
            <person name="Lindquist E."/>
            <person name="Ling A."/>
            <person name="Lombard V."/>
            <person name="Lucas S."/>
            <person name="Lundell T."/>
            <person name="Martin R."/>
            <person name="McLaughlin D.J."/>
            <person name="Morgenstern I."/>
            <person name="Morin E."/>
            <person name="Murat C."/>
            <person name="Nagy L.G."/>
            <person name="Nolan M."/>
            <person name="Ohm R.A."/>
            <person name="Patyshakuliyeva A."/>
            <person name="Rokas A."/>
            <person name="Ruiz-Duenas F.J."/>
            <person name="Sabat G."/>
            <person name="Salamov A."/>
            <person name="Samejima M."/>
            <person name="Schmutz J."/>
            <person name="Slot J.C."/>
            <person name="St John F."/>
            <person name="Stenlid J."/>
            <person name="Sun H."/>
            <person name="Sun S."/>
            <person name="Syed K."/>
            <person name="Tsang A."/>
            <person name="Wiebenga A."/>
            <person name="Young D."/>
            <person name="Pisabarro A."/>
            <person name="Eastwood D.C."/>
            <person name="Martin F."/>
            <person name="Cullen D."/>
            <person name="Grigoriev I.V."/>
            <person name="Hibbett D.S."/>
        </authorList>
    </citation>
    <scope>NUCLEOTIDE SEQUENCE [LARGE SCALE GENOMIC DNA]</scope>
    <source>
        <strain evidence="5 6">MD-104</strain>
    </source>
</reference>
<feature type="transmembrane region" description="Helical" evidence="4">
    <location>
        <begin position="181"/>
        <end position="201"/>
    </location>
</feature>
<dbReference type="GO" id="GO:0022857">
    <property type="term" value="F:transmembrane transporter activity"/>
    <property type="evidence" value="ECO:0007669"/>
    <property type="project" value="InterPro"/>
</dbReference>
<dbReference type="EMBL" id="KB468146">
    <property type="protein sequence ID" value="PCH43632.1"/>
    <property type="molecule type" value="Genomic_DNA"/>
</dbReference>
<comment type="subcellular location">
    <subcellularLocation>
        <location evidence="1">Cell inner membrane</location>
        <topology evidence="1">Multi-pass membrane protein</topology>
    </subcellularLocation>
</comment>
<accession>A0A2H3JN77</accession>
<feature type="transmembrane region" description="Helical" evidence="4">
    <location>
        <begin position="386"/>
        <end position="405"/>
    </location>
</feature>
<feature type="transmembrane region" description="Helical" evidence="4">
    <location>
        <begin position="15"/>
        <end position="36"/>
    </location>
</feature>
<organism evidence="5 6">
    <name type="scientific">Wolfiporia cocos (strain MD-104)</name>
    <name type="common">Brown rot fungus</name>
    <dbReference type="NCBI Taxonomy" id="742152"/>
    <lineage>
        <taxon>Eukaryota</taxon>
        <taxon>Fungi</taxon>
        <taxon>Dikarya</taxon>
        <taxon>Basidiomycota</taxon>
        <taxon>Agaricomycotina</taxon>
        <taxon>Agaricomycetes</taxon>
        <taxon>Polyporales</taxon>
        <taxon>Phaeolaceae</taxon>
        <taxon>Wolfiporia</taxon>
    </lineage>
</organism>
<evidence type="ECO:0000313" key="5">
    <source>
        <dbReference type="EMBL" id="PCH43632.1"/>
    </source>
</evidence>
<dbReference type="PANTHER" id="PTHR43702">
    <property type="entry name" value="L-FUCOSE-PROTON SYMPORTER"/>
    <property type="match status" value="1"/>
</dbReference>
<dbReference type="PANTHER" id="PTHR43702:SF3">
    <property type="entry name" value="PROTEIN TSGA"/>
    <property type="match status" value="1"/>
</dbReference>
<sequence>MPPGTTGTELSRREWAFAFALVTSLFFTWGFAYGLLDVLNSHFQTVFGISKLQSTMLQLAYFGAYLVYAPIAGLFMNKYGYKKGIHMGLTYYSLGAIFFWPSARYEKYGGFVGSTFVIGCGLSCLEVAANSYITVLGSPKYAAARLNFSQGFQGIASFAGPMIASRWFFTGKNATSLYTVQWVYVAVAGLGLILNILFFFCPLPEISQDALSAEMESVGIKADEEPFWKQYHCIFGWVAQTTYTGAQVGVAAMAVNFLVDQNVGIDKPLASQLFSYCQITFTVGRFVGVVLLNFIDPALMLTIYGLACCAFSLGTAYGPGKGGVGCLFGLFFFESICYPVIFTMATRNLGRHTKRGSGLVVMGVGGGAWYPPAQGSIADYNTAHSYIVPFTGYVAMTVYAVGMMIDQARKGGFRFRAVDELAENKGNKRDIEDEADGDHKSAASTIPEIKKAEEEYIEAL</sequence>
<evidence type="ECO:0000256" key="1">
    <source>
        <dbReference type="ARBA" id="ARBA00004429"/>
    </source>
</evidence>
<feature type="transmembrane region" description="Helical" evidence="4">
    <location>
        <begin position="108"/>
        <end position="129"/>
    </location>
</feature>
<evidence type="ECO:0000256" key="2">
    <source>
        <dbReference type="ARBA" id="ARBA00022475"/>
    </source>
</evidence>
<keyword evidence="4" id="KW-1133">Transmembrane helix</keyword>
<evidence type="ECO:0000313" key="6">
    <source>
        <dbReference type="Proteomes" id="UP000218811"/>
    </source>
</evidence>
<dbReference type="STRING" id="742152.A0A2H3JN77"/>
<keyword evidence="4" id="KW-0472">Membrane</keyword>
<feature type="transmembrane region" description="Helical" evidence="4">
    <location>
        <begin position="324"/>
        <end position="345"/>
    </location>
</feature>
<keyword evidence="6" id="KW-1185">Reference proteome</keyword>